<name>A0A1G8LM26_9GAMM</name>
<dbReference type="Pfam" id="PF14805">
    <property type="entry name" value="THDPS_N_2"/>
    <property type="match status" value="1"/>
</dbReference>
<dbReference type="Gene3D" id="2.160.10.10">
    <property type="entry name" value="Hexapeptide repeat proteins"/>
    <property type="match status" value="1"/>
</dbReference>
<organism evidence="11 12">
    <name type="scientific">Ferrimonas sediminum</name>
    <dbReference type="NCBI Taxonomy" id="718193"/>
    <lineage>
        <taxon>Bacteria</taxon>
        <taxon>Pseudomonadati</taxon>
        <taxon>Pseudomonadota</taxon>
        <taxon>Gammaproteobacteria</taxon>
        <taxon>Alteromonadales</taxon>
        <taxon>Ferrimonadaceae</taxon>
        <taxon>Ferrimonas</taxon>
    </lineage>
</organism>
<dbReference type="GO" id="GO:0019877">
    <property type="term" value="P:diaminopimelate biosynthetic process"/>
    <property type="evidence" value="ECO:0007669"/>
    <property type="project" value="UniProtKB-UniRule"/>
</dbReference>
<sequence length="274" mass="29736">MTELQQRIEAAFEQRADITPANADAGLVKDVKIALEMLDKGQARVAEKRDGQWVVNEWLKKAVLLSFRLFDNQVMEGGETRYFDKVPMKFADYDDARFREESIRVVPPATVRQGAFIGRNTVLMPSYVNIGAYVDSGTMVDTWATVGSCAQIGKNVHLSGGVGIGGVLEPLQASPTIIEDNCFIGARSEVVEGVIVEEGSVISMGVYLGQSTRIYDRETGEVHYGRVPAGSVVVSGTLPSSDGSCNLYAAIIVKKVDAKTRSKVGINELLRSAE</sequence>
<evidence type="ECO:0000256" key="4">
    <source>
        <dbReference type="ARBA" id="ARBA00022679"/>
    </source>
</evidence>
<dbReference type="InterPro" id="IPR037133">
    <property type="entry name" value="THP_succinylTrfase_N_sf"/>
</dbReference>
<comment type="subcellular location">
    <subcellularLocation>
        <location evidence="9">Cytoplasm</location>
    </subcellularLocation>
</comment>
<comment type="similarity">
    <text evidence="1 9">Belongs to the transferase hexapeptide repeat family.</text>
</comment>
<dbReference type="NCBIfam" id="TIGR00965">
    <property type="entry name" value="dapD"/>
    <property type="match status" value="1"/>
</dbReference>
<dbReference type="PANTHER" id="PTHR19136">
    <property type="entry name" value="MOLYBDENUM COFACTOR GUANYLYLTRANSFERASE"/>
    <property type="match status" value="1"/>
</dbReference>
<dbReference type="GO" id="GO:0016779">
    <property type="term" value="F:nucleotidyltransferase activity"/>
    <property type="evidence" value="ECO:0007669"/>
    <property type="project" value="TreeGrafter"/>
</dbReference>
<evidence type="ECO:0000313" key="12">
    <source>
        <dbReference type="Proteomes" id="UP000199527"/>
    </source>
</evidence>
<dbReference type="InterPro" id="IPR005664">
    <property type="entry name" value="DapD_Trfase_Hexpep_rpt_fam"/>
</dbReference>
<accession>A0A1G8LM26</accession>
<dbReference type="AlphaFoldDB" id="A0A1G8LM26"/>
<comment type="catalytic activity">
    <reaction evidence="9">
        <text>(S)-2,3,4,5-tetrahydrodipicolinate + succinyl-CoA + H2O = (S)-2-succinylamino-6-oxoheptanedioate + CoA</text>
        <dbReference type="Rhea" id="RHEA:17325"/>
        <dbReference type="ChEBI" id="CHEBI:15377"/>
        <dbReference type="ChEBI" id="CHEBI:15685"/>
        <dbReference type="ChEBI" id="CHEBI:16845"/>
        <dbReference type="ChEBI" id="CHEBI:57287"/>
        <dbReference type="ChEBI" id="CHEBI:57292"/>
        <dbReference type="EC" id="2.3.1.117"/>
    </reaction>
</comment>
<dbReference type="OrthoDB" id="9775362at2"/>
<dbReference type="InterPro" id="IPR023180">
    <property type="entry name" value="THP_succinylTrfase_dom1"/>
</dbReference>
<dbReference type="Proteomes" id="UP000199527">
    <property type="component" value="Unassembled WGS sequence"/>
</dbReference>
<dbReference type="NCBIfam" id="NF008808">
    <property type="entry name" value="PRK11830.1"/>
    <property type="match status" value="1"/>
</dbReference>
<feature type="binding site" evidence="9">
    <location>
        <position position="141"/>
    </location>
    <ligand>
        <name>substrate</name>
    </ligand>
</feature>
<keyword evidence="8 9" id="KW-0012">Acyltransferase</keyword>
<dbReference type="CDD" id="cd03350">
    <property type="entry name" value="LbH_THP_succinylT"/>
    <property type="match status" value="1"/>
</dbReference>
<keyword evidence="3 9" id="KW-0028">Amino-acid biosynthesis</keyword>
<dbReference type="GO" id="GO:0009089">
    <property type="term" value="P:lysine biosynthetic process via diaminopimelate"/>
    <property type="evidence" value="ECO:0007669"/>
    <property type="project" value="UniProtKB-UniRule"/>
</dbReference>
<evidence type="ECO:0000256" key="9">
    <source>
        <dbReference type="HAMAP-Rule" id="MF_00811"/>
    </source>
</evidence>
<evidence type="ECO:0000256" key="1">
    <source>
        <dbReference type="ARBA" id="ARBA00007274"/>
    </source>
</evidence>
<dbReference type="HAMAP" id="MF_00811">
    <property type="entry name" value="DapD"/>
    <property type="match status" value="1"/>
</dbReference>
<dbReference type="Pfam" id="PF14602">
    <property type="entry name" value="Hexapep_2"/>
    <property type="match status" value="1"/>
</dbReference>
<dbReference type="EC" id="2.3.1.117" evidence="9"/>
<evidence type="ECO:0000313" key="11">
    <source>
        <dbReference type="EMBL" id="SDI56761.1"/>
    </source>
</evidence>
<keyword evidence="4 9" id="KW-0808">Transferase</keyword>
<keyword evidence="7 9" id="KW-0457">Lysine biosynthesis</keyword>
<evidence type="ECO:0000256" key="5">
    <source>
        <dbReference type="ARBA" id="ARBA00022737"/>
    </source>
</evidence>
<dbReference type="InterPro" id="IPR001451">
    <property type="entry name" value="Hexapep"/>
</dbReference>
<dbReference type="InterPro" id="IPR011004">
    <property type="entry name" value="Trimer_LpxA-like_sf"/>
</dbReference>
<evidence type="ECO:0000256" key="8">
    <source>
        <dbReference type="ARBA" id="ARBA00023315"/>
    </source>
</evidence>
<dbReference type="SUPFAM" id="SSF51161">
    <property type="entry name" value="Trimeric LpxA-like enzymes"/>
    <property type="match status" value="1"/>
</dbReference>
<comment type="pathway">
    <text evidence="9">Amino-acid biosynthesis; L-lysine biosynthesis via DAP pathway; LL-2,6-diaminopimelate from (S)-tetrahydrodipicolinate (succinylase route): step 1/3.</text>
</comment>
<dbReference type="EMBL" id="FNEM01000002">
    <property type="protein sequence ID" value="SDI56761.1"/>
    <property type="molecule type" value="Genomic_DNA"/>
</dbReference>
<dbReference type="PANTHER" id="PTHR19136:SF52">
    <property type="entry name" value="2,3,4,5-TETRAHYDROPYRIDINE-2,6-DICARBOXYLATE N-SUCCINYLTRANSFERASE"/>
    <property type="match status" value="1"/>
</dbReference>
<evidence type="ECO:0000256" key="3">
    <source>
        <dbReference type="ARBA" id="ARBA00022605"/>
    </source>
</evidence>
<dbReference type="GO" id="GO:0005737">
    <property type="term" value="C:cytoplasm"/>
    <property type="evidence" value="ECO:0007669"/>
    <property type="project" value="UniProtKB-SubCell"/>
</dbReference>
<proteinExistence type="inferred from homology"/>
<evidence type="ECO:0000256" key="7">
    <source>
        <dbReference type="ARBA" id="ARBA00023154"/>
    </source>
</evidence>
<dbReference type="InterPro" id="IPR018357">
    <property type="entry name" value="Hexapep_transf_CS"/>
</dbReference>
<comment type="subunit">
    <text evidence="9">Homotrimer.</text>
</comment>
<evidence type="ECO:0000256" key="6">
    <source>
        <dbReference type="ARBA" id="ARBA00022915"/>
    </source>
</evidence>
<reference evidence="12" key="1">
    <citation type="submission" date="2016-10" db="EMBL/GenBank/DDBJ databases">
        <authorList>
            <person name="Varghese N."/>
            <person name="Submissions S."/>
        </authorList>
    </citation>
    <scope>NUCLEOTIDE SEQUENCE [LARGE SCALE GENOMIC DNA]</scope>
    <source>
        <strain evidence="12">DSM 23317</strain>
    </source>
</reference>
<keyword evidence="6 9" id="KW-0220">Diaminopimelate biosynthesis</keyword>
<dbReference type="RefSeq" id="WP_090361693.1">
    <property type="nucleotide sequence ID" value="NZ_FNEM01000002.1"/>
</dbReference>
<keyword evidence="5 9" id="KW-0677">Repeat</keyword>
<protein>
    <recommendedName>
        <fullName evidence="9">2,3,4,5-tetrahydropyridine-2,6-dicarboxylate N-succinyltransferase</fullName>
        <ecNumber evidence="9">2.3.1.117</ecNumber>
    </recommendedName>
    <alternativeName>
        <fullName evidence="9">Tetrahydrodipicolinate N-succinyltransferase</fullName>
        <shortName evidence="9">THDP succinyltransferase</shortName>
        <shortName evidence="9">THP succinyltransferase</shortName>
        <shortName evidence="9">Tetrahydropicolinate succinylase</shortName>
    </alternativeName>
</protein>
<gene>
    <name evidence="9" type="primary">dapD</name>
    <name evidence="11" type="ORF">SAMN04488540_102108</name>
</gene>
<dbReference type="Gene3D" id="1.10.166.10">
    <property type="entry name" value="Tetrahydrodipicolinate-N-succinyltransferase, N-terminal domain"/>
    <property type="match status" value="1"/>
</dbReference>
<keyword evidence="2 9" id="KW-0963">Cytoplasm</keyword>
<dbReference type="PROSITE" id="PS00101">
    <property type="entry name" value="HEXAPEP_TRANSFERASES"/>
    <property type="match status" value="1"/>
</dbReference>
<evidence type="ECO:0000259" key="10">
    <source>
        <dbReference type="Pfam" id="PF14805"/>
    </source>
</evidence>
<keyword evidence="12" id="KW-1185">Reference proteome</keyword>
<feature type="domain" description="Tetrahydrodipicolinate-N-succinyltransferase chain A" evidence="10">
    <location>
        <begin position="3"/>
        <end position="69"/>
    </location>
</feature>
<dbReference type="UniPathway" id="UPA00034">
    <property type="reaction ID" value="UER00019"/>
</dbReference>
<evidence type="ECO:0000256" key="2">
    <source>
        <dbReference type="ARBA" id="ARBA00022490"/>
    </source>
</evidence>
<dbReference type="GO" id="GO:0008666">
    <property type="term" value="F:2,3,4,5-tetrahydropyridine-2,6-dicarboxylate N-succinyltransferase activity"/>
    <property type="evidence" value="ECO:0007669"/>
    <property type="project" value="UniProtKB-UniRule"/>
</dbReference>
<feature type="binding site" evidence="9">
    <location>
        <position position="104"/>
    </location>
    <ligand>
        <name>substrate</name>
    </ligand>
</feature>